<organism evidence="1 2">
    <name type="scientific">Xenopus laevis</name>
    <name type="common">African clawed frog</name>
    <dbReference type="NCBI Taxonomy" id="8355"/>
    <lineage>
        <taxon>Eukaryota</taxon>
        <taxon>Metazoa</taxon>
        <taxon>Chordata</taxon>
        <taxon>Craniata</taxon>
        <taxon>Vertebrata</taxon>
        <taxon>Euteleostomi</taxon>
        <taxon>Amphibia</taxon>
        <taxon>Batrachia</taxon>
        <taxon>Anura</taxon>
        <taxon>Pipoidea</taxon>
        <taxon>Pipidae</taxon>
        <taxon>Xenopodinae</taxon>
        <taxon>Xenopus</taxon>
        <taxon>Xenopus</taxon>
    </lineage>
</organism>
<dbReference type="Proteomes" id="UP000694892">
    <property type="component" value="Chromosome 5L"/>
</dbReference>
<protein>
    <submittedName>
        <fullName evidence="1">Uncharacterized protein</fullName>
    </submittedName>
</protein>
<dbReference type="AlphaFoldDB" id="A0A974HJW7"/>
<evidence type="ECO:0000313" key="2">
    <source>
        <dbReference type="Proteomes" id="UP000694892"/>
    </source>
</evidence>
<name>A0A974HJW7_XENLA</name>
<evidence type="ECO:0000313" key="1">
    <source>
        <dbReference type="EMBL" id="OCT80538.1"/>
    </source>
</evidence>
<accession>A0A974HJW7</accession>
<sequence length="103" mass="11308">MYTRIWPAHRVRLAYLGTCSVRCVCTQGLIAQHPVTPLPDATGQKKDPTPVENSALMLACMFSTAQQGAAMALRRQHINIINILLIRSSHLPRTAWTGGRSAV</sequence>
<reference evidence="2" key="1">
    <citation type="journal article" date="2016" name="Nature">
        <title>Genome evolution in the allotetraploid frog Xenopus laevis.</title>
        <authorList>
            <person name="Session A.M."/>
            <person name="Uno Y."/>
            <person name="Kwon T."/>
            <person name="Chapman J.A."/>
            <person name="Toyoda A."/>
            <person name="Takahashi S."/>
            <person name="Fukui A."/>
            <person name="Hikosaka A."/>
            <person name="Suzuki A."/>
            <person name="Kondo M."/>
            <person name="van Heeringen S.J."/>
            <person name="Quigley I."/>
            <person name="Heinz S."/>
            <person name="Ogino H."/>
            <person name="Ochi H."/>
            <person name="Hellsten U."/>
            <person name="Lyons J.B."/>
            <person name="Simakov O."/>
            <person name="Putnam N."/>
            <person name="Stites J."/>
            <person name="Kuroki Y."/>
            <person name="Tanaka T."/>
            <person name="Michiue T."/>
            <person name="Watanabe M."/>
            <person name="Bogdanovic O."/>
            <person name="Lister R."/>
            <person name="Georgiou G."/>
            <person name="Paranjpe S.S."/>
            <person name="van Kruijsbergen I."/>
            <person name="Shu S."/>
            <person name="Carlson J."/>
            <person name="Kinoshita T."/>
            <person name="Ohta Y."/>
            <person name="Mawaribuchi S."/>
            <person name="Jenkins J."/>
            <person name="Grimwood J."/>
            <person name="Schmutz J."/>
            <person name="Mitros T."/>
            <person name="Mozaffari S.V."/>
            <person name="Suzuki Y."/>
            <person name="Haramoto Y."/>
            <person name="Yamamoto T.S."/>
            <person name="Takagi C."/>
            <person name="Heald R."/>
            <person name="Miller K."/>
            <person name="Haudenschild C."/>
            <person name="Kitzman J."/>
            <person name="Nakayama T."/>
            <person name="Izutsu Y."/>
            <person name="Robert J."/>
            <person name="Fortriede J."/>
            <person name="Burns K."/>
            <person name="Lotay V."/>
            <person name="Karimi K."/>
            <person name="Yasuoka Y."/>
            <person name="Dichmann D.S."/>
            <person name="Flajnik M.F."/>
            <person name="Houston D.W."/>
            <person name="Shendure J."/>
            <person name="DuPasquier L."/>
            <person name="Vize P.D."/>
            <person name="Zorn A.M."/>
            <person name="Ito M."/>
            <person name="Marcotte E.M."/>
            <person name="Wallingford J.B."/>
            <person name="Ito Y."/>
            <person name="Asashima M."/>
            <person name="Ueno N."/>
            <person name="Matsuda Y."/>
            <person name="Veenstra G.J."/>
            <person name="Fujiyama A."/>
            <person name="Harland R.M."/>
            <person name="Taira M."/>
            <person name="Rokhsar D.S."/>
        </authorList>
    </citation>
    <scope>NUCLEOTIDE SEQUENCE [LARGE SCALE GENOMIC DNA]</scope>
    <source>
        <strain evidence="2">J</strain>
    </source>
</reference>
<dbReference type="EMBL" id="CM004474">
    <property type="protein sequence ID" value="OCT80538.1"/>
    <property type="molecule type" value="Genomic_DNA"/>
</dbReference>
<gene>
    <name evidence="1" type="ORF">XELAEV_18027349mg</name>
</gene>
<proteinExistence type="predicted"/>